<dbReference type="GO" id="GO:0046872">
    <property type="term" value="F:metal ion binding"/>
    <property type="evidence" value="ECO:0007669"/>
    <property type="project" value="UniProtKB-KW"/>
</dbReference>
<dbReference type="SUPFAM" id="SSF53927">
    <property type="entry name" value="Cytidine deaminase-like"/>
    <property type="match status" value="1"/>
</dbReference>
<accession>A0A554JBB5</accession>
<dbReference type="AlphaFoldDB" id="A0A554JBB5"/>
<protein>
    <submittedName>
        <fullName evidence="2">Adenosine deaminase</fullName>
    </submittedName>
</protein>
<evidence type="ECO:0000259" key="1">
    <source>
        <dbReference type="PROSITE" id="PS51747"/>
    </source>
</evidence>
<dbReference type="EMBL" id="VMFD01000032">
    <property type="protein sequence ID" value="TSC65676.1"/>
    <property type="molecule type" value="Genomic_DNA"/>
</dbReference>
<dbReference type="Proteomes" id="UP000316253">
    <property type="component" value="Unassembled WGS sequence"/>
</dbReference>
<dbReference type="InterPro" id="IPR002125">
    <property type="entry name" value="CMP_dCMP_dom"/>
</dbReference>
<dbReference type="GO" id="GO:0052717">
    <property type="term" value="F:tRNA-specific adenosine-34 deaminase activity"/>
    <property type="evidence" value="ECO:0007669"/>
    <property type="project" value="UniProtKB-EC"/>
</dbReference>
<proteinExistence type="predicted"/>
<dbReference type="GO" id="GO:0002100">
    <property type="term" value="P:tRNA wobble adenosine to inosine editing"/>
    <property type="evidence" value="ECO:0007669"/>
    <property type="project" value="InterPro"/>
</dbReference>
<evidence type="ECO:0000313" key="2">
    <source>
        <dbReference type="EMBL" id="TSC65676.1"/>
    </source>
</evidence>
<sequence>MTTNDEQYIRLALSAAKQCLEAGEYPVSAILVIDDELIEIVSNQNISRSTWGSHAESLVLQRHSSLIREKTQRLSLEKEAQGKIELYTTLEPCLMCLGTAVLHKVKRIIYSCPDPRGGVALIKPEELTKFYQERWPEIQGNIFWEDSYHLITTYLANQKEDFWPAILDSFEKMYSDLKKWPPRVGWPSGSI</sequence>
<organism evidence="2 3">
    <name type="scientific">Candidatus Berkelbacteria bacterium Gr01-1014_85</name>
    <dbReference type="NCBI Taxonomy" id="2017150"/>
    <lineage>
        <taxon>Bacteria</taxon>
        <taxon>Candidatus Berkelbacteria</taxon>
    </lineage>
</organism>
<dbReference type="Pfam" id="PF00383">
    <property type="entry name" value="dCMP_cyt_deam_1"/>
    <property type="match status" value="1"/>
</dbReference>
<dbReference type="Gene3D" id="3.40.140.10">
    <property type="entry name" value="Cytidine Deaminase, domain 2"/>
    <property type="match status" value="1"/>
</dbReference>
<dbReference type="PANTHER" id="PTHR11079">
    <property type="entry name" value="CYTOSINE DEAMINASE FAMILY MEMBER"/>
    <property type="match status" value="1"/>
</dbReference>
<dbReference type="InterPro" id="IPR016193">
    <property type="entry name" value="Cytidine_deaminase-like"/>
</dbReference>
<dbReference type="PANTHER" id="PTHR11079:SF202">
    <property type="entry name" value="TRNA-SPECIFIC ADENOSINE DEAMINASE"/>
    <property type="match status" value="1"/>
</dbReference>
<evidence type="ECO:0000313" key="3">
    <source>
        <dbReference type="Proteomes" id="UP000316253"/>
    </source>
</evidence>
<name>A0A554JBB5_9BACT</name>
<dbReference type="PROSITE" id="PS51747">
    <property type="entry name" value="CYT_DCMP_DEAMINASES_2"/>
    <property type="match status" value="1"/>
</dbReference>
<feature type="domain" description="CMP/dCMP-type deaminase" evidence="1">
    <location>
        <begin position="3"/>
        <end position="121"/>
    </location>
</feature>
<gene>
    <name evidence="2" type="ORF">CEO22_388</name>
</gene>
<dbReference type="CDD" id="cd01285">
    <property type="entry name" value="nucleoside_deaminase"/>
    <property type="match status" value="1"/>
</dbReference>
<reference evidence="2 3" key="1">
    <citation type="submission" date="2017-08" db="EMBL/GenBank/DDBJ databases">
        <title>Mechanisms for carbon and nitrogen cycling indicate functional differentiation within the Candidate Phyla Radiation.</title>
        <authorList>
            <person name="Danczak R.E."/>
            <person name="Johnston M.D."/>
            <person name="Kenah C."/>
            <person name="Slattery M."/>
            <person name="Wrighton K.C."/>
            <person name="Wilkins M.J."/>
        </authorList>
    </citation>
    <scope>NUCLEOTIDE SEQUENCE [LARGE SCALE GENOMIC DNA]</scope>
    <source>
        <strain evidence="2">Gr01-1014_85</strain>
    </source>
</reference>
<comment type="caution">
    <text evidence="2">The sequence shown here is derived from an EMBL/GenBank/DDBJ whole genome shotgun (WGS) entry which is preliminary data.</text>
</comment>